<feature type="region of interest" description="Disordered" evidence="1">
    <location>
        <begin position="33"/>
        <end position="72"/>
    </location>
</feature>
<keyword evidence="2" id="KW-1185">Reference proteome</keyword>
<dbReference type="WBParaSite" id="ALUE_0000954101-mRNA-1">
    <property type="protein sequence ID" value="ALUE_0000954101-mRNA-1"/>
    <property type="gene ID" value="ALUE_0000954101"/>
</dbReference>
<protein>
    <submittedName>
        <fullName evidence="3">Uncharacterized protein</fullName>
    </submittedName>
</protein>
<reference evidence="3" key="1">
    <citation type="submission" date="2017-02" db="UniProtKB">
        <authorList>
            <consortium name="WormBaseParasite"/>
        </authorList>
    </citation>
    <scope>IDENTIFICATION</scope>
</reference>
<proteinExistence type="predicted"/>
<dbReference type="Proteomes" id="UP000036681">
    <property type="component" value="Unplaced"/>
</dbReference>
<name>A0A0M3I0B5_ASCLU</name>
<organism evidence="2 3">
    <name type="scientific">Ascaris lumbricoides</name>
    <name type="common">Giant roundworm</name>
    <dbReference type="NCBI Taxonomy" id="6252"/>
    <lineage>
        <taxon>Eukaryota</taxon>
        <taxon>Metazoa</taxon>
        <taxon>Ecdysozoa</taxon>
        <taxon>Nematoda</taxon>
        <taxon>Chromadorea</taxon>
        <taxon>Rhabditida</taxon>
        <taxon>Spirurina</taxon>
        <taxon>Ascaridomorpha</taxon>
        <taxon>Ascaridoidea</taxon>
        <taxon>Ascarididae</taxon>
        <taxon>Ascaris</taxon>
    </lineage>
</organism>
<evidence type="ECO:0000256" key="1">
    <source>
        <dbReference type="SAM" id="MobiDB-lite"/>
    </source>
</evidence>
<evidence type="ECO:0000313" key="3">
    <source>
        <dbReference type="WBParaSite" id="ALUE_0000954101-mRNA-1"/>
    </source>
</evidence>
<accession>A0A0M3I0B5</accession>
<sequence>MGERCDQEANLIPFWGILHSRYRPTSTVGVGTREALDIGASPTPNRDPEIEPTGKGGGGTDSQEGIPAGNRVAVVIRT</sequence>
<evidence type="ECO:0000313" key="2">
    <source>
        <dbReference type="Proteomes" id="UP000036681"/>
    </source>
</evidence>
<dbReference type="AlphaFoldDB" id="A0A0M3I0B5"/>